<comment type="subcellular location">
    <subcellularLocation>
        <location evidence="2">Cytoplasm</location>
    </subcellularLocation>
    <subcellularLocation>
        <location evidence="1">Nucleus</location>
    </subcellularLocation>
</comment>
<keyword evidence="4" id="KW-0539">Nucleus</keyword>
<dbReference type="InterPro" id="IPR029404">
    <property type="entry name" value="CDIN1"/>
</dbReference>
<keyword evidence="3" id="KW-0963">Cytoplasm</keyword>
<proteinExistence type="predicted"/>
<reference evidence="6 7" key="1">
    <citation type="journal article" date="2008" name="Nature">
        <title>The genome of the model beetle and pest Tribolium castaneum.</title>
        <authorList>
            <consortium name="Tribolium Genome Sequencing Consortium"/>
            <person name="Richards S."/>
            <person name="Gibbs R.A."/>
            <person name="Weinstock G.M."/>
            <person name="Brown S.J."/>
            <person name="Denell R."/>
            <person name="Beeman R.W."/>
            <person name="Gibbs R."/>
            <person name="Beeman R.W."/>
            <person name="Brown S.J."/>
            <person name="Bucher G."/>
            <person name="Friedrich M."/>
            <person name="Grimmelikhuijzen C.J."/>
            <person name="Klingler M."/>
            <person name="Lorenzen M."/>
            <person name="Richards S."/>
            <person name="Roth S."/>
            <person name="Schroder R."/>
            <person name="Tautz D."/>
            <person name="Zdobnov E.M."/>
            <person name="Muzny D."/>
            <person name="Gibbs R.A."/>
            <person name="Weinstock G.M."/>
            <person name="Attaway T."/>
            <person name="Bell S."/>
            <person name="Buhay C.J."/>
            <person name="Chandrabose M.N."/>
            <person name="Chavez D."/>
            <person name="Clerk-Blankenburg K.P."/>
            <person name="Cree A."/>
            <person name="Dao M."/>
            <person name="Davis C."/>
            <person name="Chacko J."/>
            <person name="Dinh H."/>
            <person name="Dugan-Rocha S."/>
            <person name="Fowler G."/>
            <person name="Garner T.T."/>
            <person name="Garnes J."/>
            <person name="Gnirke A."/>
            <person name="Hawes A."/>
            <person name="Hernandez J."/>
            <person name="Hines S."/>
            <person name="Holder M."/>
            <person name="Hume J."/>
            <person name="Jhangiani S.N."/>
            <person name="Joshi V."/>
            <person name="Khan Z.M."/>
            <person name="Jackson L."/>
            <person name="Kovar C."/>
            <person name="Kowis A."/>
            <person name="Lee S."/>
            <person name="Lewis L.R."/>
            <person name="Margolis J."/>
            <person name="Morgan M."/>
            <person name="Nazareth L.V."/>
            <person name="Nguyen N."/>
            <person name="Okwuonu G."/>
            <person name="Parker D."/>
            <person name="Richards S."/>
            <person name="Ruiz S.J."/>
            <person name="Santibanez J."/>
            <person name="Savard J."/>
            <person name="Scherer S.E."/>
            <person name="Schneider B."/>
            <person name="Sodergren E."/>
            <person name="Tautz D."/>
            <person name="Vattahil S."/>
            <person name="Villasana D."/>
            <person name="White C.S."/>
            <person name="Wright R."/>
            <person name="Park Y."/>
            <person name="Beeman R.W."/>
            <person name="Lord J."/>
            <person name="Oppert B."/>
            <person name="Lorenzen M."/>
            <person name="Brown S."/>
            <person name="Wang L."/>
            <person name="Savard J."/>
            <person name="Tautz D."/>
            <person name="Richards S."/>
            <person name="Weinstock G."/>
            <person name="Gibbs R.A."/>
            <person name="Liu Y."/>
            <person name="Worley K."/>
            <person name="Weinstock G."/>
            <person name="Elsik C.G."/>
            <person name="Reese J.T."/>
            <person name="Elhaik E."/>
            <person name="Landan G."/>
            <person name="Graur D."/>
            <person name="Arensburger P."/>
            <person name="Atkinson P."/>
            <person name="Beeman R.W."/>
            <person name="Beidler J."/>
            <person name="Brown S.J."/>
            <person name="Demuth J.P."/>
            <person name="Drury D.W."/>
            <person name="Du Y.Z."/>
            <person name="Fujiwara H."/>
            <person name="Lorenzen M."/>
            <person name="Maselli V."/>
            <person name="Osanai M."/>
            <person name="Park Y."/>
            <person name="Robertson H.M."/>
            <person name="Tu Z."/>
            <person name="Wang J.J."/>
            <person name="Wang S."/>
            <person name="Richards S."/>
            <person name="Song H."/>
            <person name="Zhang L."/>
            <person name="Sodergren E."/>
            <person name="Werner D."/>
            <person name="Stanke M."/>
            <person name="Morgenstern B."/>
            <person name="Solovyev V."/>
            <person name="Kosarev P."/>
            <person name="Brown G."/>
            <person name="Chen H.C."/>
            <person name="Ermolaeva O."/>
            <person name="Hlavina W."/>
            <person name="Kapustin Y."/>
            <person name="Kiryutin B."/>
            <person name="Kitts P."/>
            <person name="Maglott D."/>
            <person name="Pruitt K."/>
            <person name="Sapojnikov V."/>
            <person name="Souvorov A."/>
            <person name="Mackey A.J."/>
            <person name="Waterhouse R.M."/>
            <person name="Wyder S."/>
            <person name="Zdobnov E.M."/>
            <person name="Zdobnov E.M."/>
            <person name="Wyder S."/>
            <person name="Kriventseva E.V."/>
            <person name="Kadowaki T."/>
            <person name="Bork P."/>
            <person name="Aranda M."/>
            <person name="Bao R."/>
            <person name="Beermann A."/>
            <person name="Berns N."/>
            <person name="Bolognesi R."/>
            <person name="Bonneton F."/>
            <person name="Bopp D."/>
            <person name="Brown S.J."/>
            <person name="Bucher G."/>
            <person name="Butts T."/>
            <person name="Chaumot A."/>
            <person name="Denell R.E."/>
            <person name="Ferrier D.E."/>
            <person name="Friedrich M."/>
            <person name="Gordon C.M."/>
            <person name="Jindra M."/>
            <person name="Klingler M."/>
            <person name="Lan Q."/>
            <person name="Lattorff H.M."/>
            <person name="Laudet V."/>
            <person name="von Levetsow C."/>
            <person name="Liu Z."/>
            <person name="Lutz R."/>
            <person name="Lynch J.A."/>
            <person name="da Fonseca R.N."/>
            <person name="Posnien N."/>
            <person name="Reuter R."/>
            <person name="Roth S."/>
            <person name="Savard J."/>
            <person name="Schinko J.B."/>
            <person name="Schmitt C."/>
            <person name="Schoppmeier M."/>
            <person name="Schroder R."/>
            <person name="Shippy T.D."/>
            <person name="Simonnet F."/>
            <person name="Marques-Souza H."/>
            <person name="Tautz D."/>
            <person name="Tomoyasu Y."/>
            <person name="Trauner J."/>
            <person name="Van der Zee M."/>
            <person name="Vervoort M."/>
            <person name="Wittkopp N."/>
            <person name="Wimmer E.A."/>
            <person name="Yang X."/>
            <person name="Jones A.K."/>
            <person name="Sattelle D.B."/>
            <person name="Ebert P.R."/>
            <person name="Nelson D."/>
            <person name="Scott J.G."/>
            <person name="Beeman R.W."/>
            <person name="Muthukrishnan S."/>
            <person name="Kramer K.J."/>
            <person name="Arakane Y."/>
            <person name="Beeman R.W."/>
            <person name="Zhu Q."/>
            <person name="Hogenkamp D."/>
            <person name="Dixit R."/>
            <person name="Oppert B."/>
            <person name="Jiang H."/>
            <person name="Zou Z."/>
            <person name="Marshall J."/>
            <person name="Elpidina E."/>
            <person name="Vinokurov K."/>
            <person name="Oppert C."/>
            <person name="Zou Z."/>
            <person name="Evans J."/>
            <person name="Lu Z."/>
            <person name="Zhao P."/>
            <person name="Sumathipala N."/>
            <person name="Altincicek B."/>
            <person name="Vilcinskas A."/>
            <person name="Williams M."/>
            <person name="Hultmark D."/>
            <person name="Hetru C."/>
            <person name="Jiang H."/>
            <person name="Grimmelikhuijzen C.J."/>
            <person name="Hauser F."/>
            <person name="Cazzamali G."/>
            <person name="Williamson M."/>
            <person name="Park Y."/>
            <person name="Li B."/>
            <person name="Tanaka Y."/>
            <person name="Predel R."/>
            <person name="Neupert S."/>
            <person name="Schachtner J."/>
            <person name="Verleyen P."/>
            <person name="Raible F."/>
            <person name="Bork P."/>
            <person name="Friedrich M."/>
            <person name="Walden K.K."/>
            <person name="Robertson H.M."/>
            <person name="Angeli S."/>
            <person name="Foret S."/>
            <person name="Bucher G."/>
            <person name="Schuetz S."/>
            <person name="Maleszka R."/>
            <person name="Wimmer E.A."/>
            <person name="Beeman R.W."/>
            <person name="Lorenzen M."/>
            <person name="Tomoyasu Y."/>
            <person name="Miller S.C."/>
            <person name="Grossmann D."/>
            <person name="Bucher G."/>
        </authorList>
    </citation>
    <scope>NUCLEOTIDE SEQUENCE [LARGE SCALE GENOMIC DNA]</scope>
    <source>
        <strain evidence="6 7">Georgia GA2</strain>
    </source>
</reference>
<dbReference type="HOGENOM" id="CLU_076808_0_1_1"/>
<dbReference type="KEGG" id="tca:660016"/>
<name>D6WU13_TRICA</name>
<dbReference type="OMA" id="DTKGHKF"/>
<evidence type="ECO:0000256" key="5">
    <source>
        <dbReference type="ARBA" id="ARBA00023480"/>
    </source>
</evidence>
<protein>
    <recommendedName>
        <fullName evidence="5">CDAN1-interacting nuclease 1</fullName>
    </recommendedName>
</protein>
<dbReference type="eggNOG" id="ENOG502R9SY">
    <property type="taxonomic scope" value="Eukaryota"/>
</dbReference>
<accession>D6WU13</accession>
<dbReference type="Pfam" id="PF14811">
    <property type="entry name" value="TPD"/>
    <property type="match status" value="1"/>
</dbReference>
<evidence type="ECO:0000256" key="3">
    <source>
        <dbReference type="ARBA" id="ARBA00022490"/>
    </source>
</evidence>
<evidence type="ECO:0000256" key="4">
    <source>
        <dbReference type="ARBA" id="ARBA00023242"/>
    </source>
</evidence>
<dbReference type="InParanoid" id="D6WU13"/>
<organism evidence="6 7">
    <name type="scientific">Tribolium castaneum</name>
    <name type="common">Red flour beetle</name>
    <dbReference type="NCBI Taxonomy" id="7070"/>
    <lineage>
        <taxon>Eukaryota</taxon>
        <taxon>Metazoa</taxon>
        <taxon>Ecdysozoa</taxon>
        <taxon>Arthropoda</taxon>
        <taxon>Hexapoda</taxon>
        <taxon>Insecta</taxon>
        <taxon>Pterygota</taxon>
        <taxon>Neoptera</taxon>
        <taxon>Endopterygota</taxon>
        <taxon>Coleoptera</taxon>
        <taxon>Polyphaga</taxon>
        <taxon>Cucujiformia</taxon>
        <taxon>Tenebrionidae</taxon>
        <taxon>Tenebrionidae incertae sedis</taxon>
        <taxon>Tribolium</taxon>
    </lineage>
</organism>
<dbReference type="PANTHER" id="PTHR31661">
    <property type="entry name" value="SIMILAR TO CDNA SEQUENCE BC052040"/>
    <property type="match status" value="1"/>
</dbReference>
<dbReference type="GO" id="GO:0005634">
    <property type="term" value="C:nucleus"/>
    <property type="evidence" value="ECO:0007669"/>
    <property type="project" value="UniProtKB-SubCell"/>
</dbReference>
<evidence type="ECO:0000256" key="2">
    <source>
        <dbReference type="ARBA" id="ARBA00004496"/>
    </source>
</evidence>
<dbReference type="FunCoup" id="D6WU13">
    <property type="interactions" value="1157"/>
</dbReference>
<dbReference type="PANTHER" id="PTHR31661:SF1">
    <property type="entry name" value="CDAN1-INTERACTING NUCLEASE 1"/>
    <property type="match status" value="1"/>
</dbReference>
<dbReference type="STRING" id="7070.D6WU13"/>
<gene>
    <name evidence="6" type="primary">AUGUSTUS-3.0.2_15890</name>
    <name evidence="6" type="ORF">TcasGA2_TC015890</name>
</gene>
<evidence type="ECO:0000256" key="1">
    <source>
        <dbReference type="ARBA" id="ARBA00004123"/>
    </source>
</evidence>
<reference evidence="6 7" key="2">
    <citation type="journal article" date="2010" name="Nucleic Acids Res.">
        <title>BeetleBase in 2010: revisions to provide comprehensive genomic information for Tribolium castaneum.</title>
        <authorList>
            <person name="Kim H.S."/>
            <person name="Murphy T."/>
            <person name="Xia J."/>
            <person name="Caragea D."/>
            <person name="Park Y."/>
            <person name="Beeman R.W."/>
            <person name="Lorenzen M.D."/>
            <person name="Butcher S."/>
            <person name="Manak J.R."/>
            <person name="Brown S.J."/>
        </authorList>
    </citation>
    <scope>GENOME REANNOTATION</scope>
    <source>
        <strain evidence="6 7">Georgia GA2</strain>
    </source>
</reference>
<sequence length="274" mass="32170">MDVSAYRNIVTVIRNYKGLSKNCLSILVNNFPHINHDTLYSILSLEYQKRMRMNHVKNQSVINKYWDVYQDAVKTGAGPGIILRMAERFDICPCLIAKLILHKYFKECDMELTQINAHLRDTSLIPDPHLAYEVFLCTIYDNLYSPLSETMKHSLGQEYEIKLHNEVLKLNLAFRDEEHLRKFGYDKTPDVKLDVPVAVDGFVINWIESKALFGDDDVHIEYTKNQYLSYWNRFGPGLVIYWFGFVKSIVQADDKRFIIRDHMPTNIVHINYLR</sequence>
<dbReference type="AlphaFoldDB" id="D6WU13"/>
<evidence type="ECO:0000313" key="6">
    <source>
        <dbReference type="EMBL" id="EFA07300.1"/>
    </source>
</evidence>
<keyword evidence="7" id="KW-1185">Reference proteome</keyword>
<dbReference type="PhylomeDB" id="D6WU13"/>
<evidence type="ECO:0000313" key="7">
    <source>
        <dbReference type="Proteomes" id="UP000007266"/>
    </source>
</evidence>
<dbReference type="Proteomes" id="UP000007266">
    <property type="component" value="Linkage group 7"/>
</dbReference>
<dbReference type="GO" id="GO:0005737">
    <property type="term" value="C:cytoplasm"/>
    <property type="evidence" value="ECO:0007669"/>
    <property type="project" value="UniProtKB-SubCell"/>
</dbReference>
<dbReference type="OrthoDB" id="1272at2759"/>
<dbReference type="EMBL" id="KQ971352">
    <property type="protein sequence ID" value="EFA07300.1"/>
    <property type="molecule type" value="Genomic_DNA"/>
</dbReference>